<dbReference type="AlphaFoldDB" id="A0AAD0ZDJ1"/>
<sequence length="73" mass="7724">MLHRSELLWSNTQGCGFGAGVARGGSEACQKRAEQGRSRWVRIARGCCGAWVSGSIIGRPLTIQQAGLVPVAL</sequence>
<reference evidence="1 2" key="1">
    <citation type="submission" date="2018-03" db="EMBL/GenBank/DDBJ databases">
        <title>Diversity of phytobeneficial traits revealed by whole-genome analysis of worldwide-isolated phenazine-producing Pseudomonas spp.</title>
        <authorList>
            <person name="Biessy A."/>
            <person name="Novinscak A."/>
            <person name="Blom J."/>
            <person name="Leger G."/>
            <person name="Thomashow L.S."/>
            <person name="Cazorla F.M."/>
            <person name="Josic D."/>
            <person name="Filion M."/>
        </authorList>
    </citation>
    <scope>NUCLEOTIDE SEQUENCE [LARGE SCALE GENOMIC DNA]</scope>
    <source>
        <strain evidence="1 2">ChPhzS24</strain>
    </source>
</reference>
<name>A0AAD0ZDJ1_9PSED</name>
<dbReference type="Proteomes" id="UP000280455">
    <property type="component" value="Chromosome"/>
</dbReference>
<protein>
    <submittedName>
        <fullName evidence="1">Uncharacterized protein</fullName>
    </submittedName>
</protein>
<proteinExistence type="predicted"/>
<dbReference type="EMBL" id="CP027750">
    <property type="protein sequence ID" value="AZE27915.1"/>
    <property type="molecule type" value="Genomic_DNA"/>
</dbReference>
<accession>A0AAD0ZDJ1</accession>
<organism evidence="1 2">
    <name type="scientific">Pseudomonas chlororaphis subsp. aureofaciens</name>
    <dbReference type="NCBI Taxonomy" id="587851"/>
    <lineage>
        <taxon>Bacteria</taxon>
        <taxon>Pseudomonadati</taxon>
        <taxon>Pseudomonadota</taxon>
        <taxon>Gammaproteobacteria</taxon>
        <taxon>Pseudomonadales</taxon>
        <taxon>Pseudomonadaceae</taxon>
        <taxon>Pseudomonas</taxon>
    </lineage>
</organism>
<evidence type="ECO:0000313" key="2">
    <source>
        <dbReference type="Proteomes" id="UP000280455"/>
    </source>
</evidence>
<gene>
    <name evidence="1" type="ORF">C4K07_1111</name>
</gene>
<evidence type="ECO:0000313" key="1">
    <source>
        <dbReference type="EMBL" id="AZE27915.1"/>
    </source>
</evidence>